<gene>
    <name evidence="2" type="ORF">Fot_43008</name>
</gene>
<dbReference type="AlphaFoldDB" id="A0ABD1RNB1"/>
<feature type="compositionally biased region" description="Basic and acidic residues" evidence="1">
    <location>
        <begin position="56"/>
        <end position="78"/>
    </location>
</feature>
<evidence type="ECO:0000313" key="2">
    <source>
        <dbReference type="EMBL" id="KAL2489716.1"/>
    </source>
</evidence>
<name>A0ABD1RNB1_9LAMI</name>
<organism evidence="2 3">
    <name type="scientific">Forsythia ovata</name>
    <dbReference type="NCBI Taxonomy" id="205694"/>
    <lineage>
        <taxon>Eukaryota</taxon>
        <taxon>Viridiplantae</taxon>
        <taxon>Streptophyta</taxon>
        <taxon>Embryophyta</taxon>
        <taxon>Tracheophyta</taxon>
        <taxon>Spermatophyta</taxon>
        <taxon>Magnoliopsida</taxon>
        <taxon>eudicotyledons</taxon>
        <taxon>Gunneridae</taxon>
        <taxon>Pentapetalae</taxon>
        <taxon>asterids</taxon>
        <taxon>lamiids</taxon>
        <taxon>Lamiales</taxon>
        <taxon>Oleaceae</taxon>
        <taxon>Forsythieae</taxon>
        <taxon>Forsythia</taxon>
    </lineage>
</organism>
<feature type="compositionally biased region" description="Polar residues" evidence="1">
    <location>
        <begin position="80"/>
        <end position="95"/>
    </location>
</feature>
<feature type="compositionally biased region" description="Basic and acidic residues" evidence="1">
    <location>
        <begin position="29"/>
        <end position="45"/>
    </location>
</feature>
<reference evidence="3" key="1">
    <citation type="submission" date="2024-07" db="EMBL/GenBank/DDBJ databases">
        <title>Two chromosome-level genome assemblies of Korean endemic species Abeliophyllum distichum and Forsythia ovata (Oleaceae).</title>
        <authorList>
            <person name="Jang H."/>
        </authorList>
    </citation>
    <scope>NUCLEOTIDE SEQUENCE [LARGE SCALE GENOMIC DNA]</scope>
</reference>
<sequence>MSSENDDSQNQLAAGTDHEISGEVPSSPKGRDEFEQRPTGKKITEGTDEALGQKRKAPEDGERLSKDASKTRRTKEVCRTSLNPTKGATNVGNSSSLSGRLERILAGHAELKTIDTKDDDELRSENRVLRSKIALANEARARTSTS</sequence>
<evidence type="ECO:0000256" key="1">
    <source>
        <dbReference type="SAM" id="MobiDB-lite"/>
    </source>
</evidence>
<proteinExistence type="predicted"/>
<accession>A0ABD1RNB1</accession>
<dbReference type="EMBL" id="JBFOLJ010000012">
    <property type="protein sequence ID" value="KAL2489716.1"/>
    <property type="molecule type" value="Genomic_DNA"/>
</dbReference>
<evidence type="ECO:0000313" key="3">
    <source>
        <dbReference type="Proteomes" id="UP001604277"/>
    </source>
</evidence>
<feature type="region of interest" description="Disordered" evidence="1">
    <location>
        <begin position="1"/>
        <end position="95"/>
    </location>
</feature>
<comment type="caution">
    <text evidence="2">The sequence shown here is derived from an EMBL/GenBank/DDBJ whole genome shotgun (WGS) entry which is preliminary data.</text>
</comment>
<dbReference type="Proteomes" id="UP001604277">
    <property type="component" value="Unassembled WGS sequence"/>
</dbReference>
<keyword evidence="3" id="KW-1185">Reference proteome</keyword>
<protein>
    <submittedName>
        <fullName evidence="2">Uncharacterized protein</fullName>
    </submittedName>
</protein>